<reference evidence="3" key="1">
    <citation type="journal article" date="2019" name="Int. J. Syst. Evol. Microbiol.">
        <title>The Global Catalogue of Microorganisms (GCM) 10K type strain sequencing project: providing services to taxonomists for standard genome sequencing and annotation.</title>
        <authorList>
            <consortium name="The Broad Institute Genomics Platform"/>
            <consortium name="The Broad Institute Genome Sequencing Center for Infectious Disease"/>
            <person name="Wu L."/>
            <person name="Ma J."/>
        </authorList>
    </citation>
    <scope>NUCLEOTIDE SEQUENCE [LARGE SCALE GENOMIC DNA]</scope>
    <source>
        <strain evidence="3">JCM 10425</strain>
    </source>
</reference>
<name>A0ABP3EBZ1_9ACTN</name>
<dbReference type="PANTHER" id="PTHR39515:SF2">
    <property type="entry name" value="HTH-TYPE TRANSCRIPTIONAL REGULATOR RV0880"/>
    <property type="match status" value="1"/>
</dbReference>
<keyword evidence="3" id="KW-1185">Reference proteome</keyword>
<evidence type="ECO:0000259" key="1">
    <source>
        <dbReference type="PROSITE" id="PS50995"/>
    </source>
</evidence>
<dbReference type="InterPro" id="IPR000835">
    <property type="entry name" value="HTH_MarR-typ"/>
</dbReference>
<dbReference type="Pfam" id="PF12802">
    <property type="entry name" value="MarR_2"/>
    <property type="match status" value="1"/>
</dbReference>
<dbReference type="Gene3D" id="1.10.10.10">
    <property type="entry name" value="Winged helix-like DNA-binding domain superfamily/Winged helix DNA-binding domain"/>
    <property type="match status" value="1"/>
</dbReference>
<evidence type="ECO:0000313" key="2">
    <source>
        <dbReference type="EMBL" id="GAA0257885.1"/>
    </source>
</evidence>
<dbReference type="PROSITE" id="PS50995">
    <property type="entry name" value="HTH_MARR_2"/>
    <property type="match status" value="1"/>
</dbReference>
<dbReference type="SMART" id="SM00347">
    <property type="entry name" value="HTH_MARR"/>
    <property type="match status" value="1"/>
</dbReference>
<proteinExistence type="predicted"/>
<dbReference type="Proteomes" id="UP001500967">
    <property type="component" value="Unassembled WGS sequence"/>
</dbReference>
<gene>
    <name evidence="2" type="ORF">GCM10009539_49060</name>
</gene>
<accession>A0ABP3EBZ1</accession>
<dbReference type="PANTHER" id="PTHR39515">
    <property type="entry name" value="CONSERVED PROTEIN"/>
    <property type="match status" value="1"/>
</dbReference>
<comment type="caution">
    <text evidence="2">The sequence shown here is derived from an EMBL/GenBank/DDBJ whole genome shotgun (WGS) entry which is preliminary data.</text>
</comment>
<dbReference type="InterPro" id="IPR036390">
    <property type="entry name" value="WH_DNA-bd_sf"/>
</dbReference>
<feature type="domain" description="HTH marR-type" evidence="1">
    <location>
        <begin position="11"/>
        <end position="150"/>
    </location>
</feature>
<dbReference type="InterPro" id="IPR052526">
    <property type="entry name" value="HTH-type_Bedaq_tolerance"/>
</dbReference>
<dbReference type="SUPFAM" id="SSF46785">
    <property type="entry name" value="Winged helix' DNA-binding domain"/>
    <property type="match status" value="1"/>
</dbReference>
<dbReference type="EMBL" id="BAAAGX010000018">
    <property type="protein sequence ID" value="GAA0257885.1"/>
    <property type="molecule type" value="Genomic_DNA"/>
</dbReference>
<organism evidence="2 3">
    <name type="scientific">Cryptosporangium japonicum</name>
    <dbReference type="NCBI Taxonomy" id="80872"/>
    <lineage>
        <taxon>Bacteria</taxon>
        <taxon>Bacillati</taxon>
        <taxon>Actinomycetota</taxon>
        <taxon>Actinomycetes</taxon>
        <taxon>Cryptosporangiales</taxon>
        <taxon>Cryptosporangiaceae</taxon>
        <taxon>Cryptosporangium</taxon>
    </lineage>
</organism>
<dbReference type="InterPro" id="IPR036388">
    <property type="entry name" value="WH-like_DNA-bd_sf"/>
</dbReference>
<protein>
    <submittedName>
        <fullName evidence="2">MarR family transcriptional regulator</fullName>
    </submittedName>
</protein>
<evidence type="ECO:0000313" key="3">
    <source>
        <dbReference type="Proteomes" id="UP001500967"/>
    </source>
</evidence>
<sequence>MSGESTEPEPVALLSGLLHDVSRQLRAAAHAEVNLVPLPESERDVLRFVGRHPGVSVSTVARELRMRSSNVSAAVRSLVARDLMTRDADPSDRRIARLTLTDQAYRNLERLQQAWSAHLDAALSRVEPGYREHLESAVPALRALVRVLRDP</sequence>